<dbReference type="GO" id="GO:0016758">
    <property type="term" value="F:hexosyltransferase activity"/>
    <property type="evidence" value="ECO:0007669"/>
    <property type="project" value="InterPro"/>
</dbReference>
<dbReference type="RefSeq" id="WP_265270119.1">
    <property type="nucleotide sequence ID" value="NZ_JANFAV010000014.1"/>
</dbReference>
<evidence type="ECO:0000259" key="1">
    <source>
        <dbReference type="Pfam" id="PF04101"/>
    </source>
</evidence>
<organism evidence="2 3">
    <name type="scientific">Sphingomonas lycopersici</name>
    <dbReference type="NCBI Taxonomy" id="2951807"/>
    <lineage>
        <taxon>Bacteria</taxon>
        <taxon>Pseudomonadati</taxon>
        <taxon>Pseudomonadota</taxon>
        <taxon>Alphaproteobacteria</taxon>
        <taxon>Sphingomonadales</taxon>
        <taxon>Sphingomonadaceae</taxon>
        <taxon>Sphingomonas</taxon>
    </lineage>
</organism>
<dbReference type="AlphaFoldDB" id="A0AA41ZBG2"/>
<gene>
    <name evidence="2" type="ORF">NEE01_17365</name>
</gene>
<dbReference type="Pfam" id="PF04101">
    <property type="entry name" value="Glyco_tran_28_C"/>
    <property type="match status" value="1"/>
</dbReference>
<dbReference type="Proteomes" id="UP001165565">
    <property type="component" value="Unassembled WGS sequence"/>
</dbReference>
<reference evidence="2" key="1">
    <citation type="submission" date="2022-06" db="EMBL/GenBank/DDBJ databases">
        <title>Sphingomonas sp. nov. isolated from rhizosphere soil of tomato.</title>
        <authorList>
            <person name="Dong H."/>
            <person name="Gao R."/>
        </authorList>
    </citation>
    <scope>NUCLEOTIDE SEQUENCE</scope>
    <source>
        <strain evidence="2">MMSM24</strain>
    </source>
</reference>
<feature type="domain" description="Glycosyl transferase family 28 C-terminal" evidence="1">
    <location>
        <begin position="180"/>
        <end position="293"/>
    </location>
</feature>
<dbReference type="Gene3D" id="3.40.50.2000">
    <property type="entry name" value="Glycogen Phosphorylase B"/>
    <property type="match status" value="2"/>
</dbReference>
<protein>
    <submittedName>
        <fullName evidence="2">Exopolysaccharide biosynthesis protein</fullName>
    </submittedName>
</protein>
<dbReference type="NCBIfam" id="NF046028">
    <property type="entry name" value="GluronsyltaseWelK"/>
    <property type="match status" value="1"/>
</dbReference>
<dbReference type="InterPro" id="IPR007235">
    <property type="entry name" value="Glyco_trans_28_C"/>
</dbReference>
<proteinExistence type="predicted"/>
<comment type="caution">
    <text evidence="2">The sequence shown here is derived from an EMBL/GenBank/DDBJ whole genome shotgun (WGS) entry which is preliminary data.</text>
</comment>
<sequence>MPNADAPRQPLICLAASGGGHVRQILDLKPVWEKYPHFFVTEDTALGRSIAAEEDTAFVPHFALGQAKLGRPWQMIAEAWRSIFTSWQIIARRRPDLFITTGAGSQLFVMLFARLRGARVILIDSFARFTRPSAFARLAGWLAHVRIAQSAESARQWRGALVFDPFRSLDTPPPAKAPLLFATVGATLPFERLVRLVEEAQAAGEIPERIVLQRGVGGHVPAGLDSVETIPFQEVQQLLDQADIVVCHGGTGSLITALRAHCRVIAVPRLFALGEHYDDHQAEITAAFAERGLIEVVGADEPLGPALARARARQPVAATTDPSELIAFLDGEAARLAARKAR</sequence>
<accession>A0AA41ZBG2</accession>
<evidence type="ECO:0000313" key="2">
    <source>
        <dbReference type="EMBL" id="MCW6536549.1"/>
    </source>
</evidence>
<dbReference type="EMBL" id="JANFAV010000014">
    <property type="protein sequence ID" value="MCW6536549.1"/>
    <property type="molecule type" value="Genomic_DNA"/>
</dbReference>
<name>A0AA41ZBG2_9SPHN</name>
<dbReference type="SUPFAM" id="SSF53756">
    <property type="entry name" value="UDP-Glycosyltransferase/glycogen phosphorylase"/>
    <property type="match status" value="1"/>
</dbReference>
<keyword evidence="3" id="KW-1185">Reference proteome</keyword>
<evidence type="ECO:0000313" key="3">
    <source>
        <dbReference type="Proteomes" id="UP001165565"/>
    </source>
</evidence>